<comment type="caution">
    <text evidence="1">The sequence shown here is derived from an EMBL/GenBank/DDBJ whole genome shotgun (WGS) entry which is preliminary data.</text>
</comment>
<dbReference type="AlphaFoldDB" id="A0A179EXT5"/>
<evidence type="ECO:0000313" key="1">
    <source>
        <dbReference type="EMBL" id="OAQ57820.2"/>
    </source>
</evidence>
<proteinExistence type="predicted"/>
<dbReference type="Proteomes" id="UP000078397">
    <property type="component" value="Unassembled WGS sequence"/>
</dbReference>
<keyword evidence="2" id="KW-1185">Reference proteome</keyword>
<dbReference type="OrthoDB" id="5015991at2759"/>
<dbReference type="GeneID" id="28853613"/>
<organism evidence="1 2">
    <name type="scientific">Pochonia chlamydosporia 170</name>
    <dbReference type="NCBI Taxonomy" id="1380566"/>
    <lineage>
        <taxon>Eukaryota</taxon>
        <taxon>Fungi</taxon>
        <taxon>Dikarya</taxon>
        <taxon>Ascomycota</taxon>
        <taxon>Pezizomycotina</taxon>
        <taxon>Sordariomycetes</taxon>
        <taxon>Hypocreomycetidae</taxon>
        <taxon>Hypocreales</taxon>
        <taxon>Clavicipitaceae</taxon>
        <taxon>Pochonia</taxon>
    </lineage>
</organism>
<sequence>MLQRIQDGRNLRAKLVYEINYKTTCCCYCTSIATKERRMAKMSADVARWRQQRVYPATTEKTQLQILALKQIISRITTQHNPEIRRSRADFCVPLEPCVSELPNDWPSKTQAIGVSNRHMAFDGAHDKPAHMVKYGCLE</sequence>
<dbReference type="KEGG" id="pchm:VFPPC_11426"/>
<accession>A0A179EXT5</accession>
<gene>
    <name evidence="1" type="ORF">VFPPC_11426</name>
</gene>
<protein>
    <submittedName>
        <fullName evidence="1">Uncharacterized protein</fullName>
    </submittedName>
</protein>
<reference evidence="1 2" key="1">
    <citation type="journal article" date="2016" name="PLoS Pathog.">
        <title>Biosynthesis of antibiotic leucinostatins in bio-control fungus Purpureocillium lilacinum and their inhibition on phytophthora revealed by genome mining.</title>
        <authorList>
            <person name="Wang G."/>
            <person name="Liu Z."/>
            <person name="Lin R."/>
            <person name="Li E."/>
            <person name="Mao Z."/>
            <person name="Ling J."/>
            <person name="Yang Y."/>
            <person name="Yin W.B."/>
            <person name="Xie B."/>
        </authorList>
    </citation>
    <scope>NUCLEOTIDE SEQUENCE [LARGE SCALE GENOMIC DNA]</scope>
    <source>
        <strain evidence="1">170</strain>
    </source>
</reference>
<dbReference type="EMBL" id="LSBJ02000015">
    <property type="protein sequence ID" value="OAQ57820.2"/>
    <property type="molecule type" value="Genomic_DNA"/>
</dbReference>
<evidence type="ECO:0000313" key="2">
    <source>
        <dbReference type="Proteomes" id="UP000078397"/>
    </source>
</evidence>
<name>A0A179EXT5_METCM</name>
<dbReference type="RefSeq" id="XP_018136090.2">
    <property type="nucleotide sequence ID" value="XM_018289619.2"/>
</dbReference>